<evidence type="ECO:0000313" key="9">
    <source>
        <dbReference type="EMBL" id="ORZ39870.1"/>
    </source>
</evidence>
<evidence type="ECO:0000256" key="6">
    <source>
        <dbReference type="RuleBase" id="RU362119"/>
    </source>
</evidence>
<keyword evidence="4 6" id="KW-0547">Nucleotide-binding</keyword>
<evidence type="ECO:0000256" key="4">
    <source>
        <dbReference type="ARBA" id="ARBA00022741"/>
    </source>
</evidence>
<comment type="caution">
    <text evidence="9">The sequence shown here is derived from an EMBL/GenBank/DDBJ whole genome shotgun (WGS) entry which is preliminary data.</text>
</comment>
<gene>
    <name evidence="9" type="ORF">BCR44DRAFT_126391</name>
</gene>
<evidence type="ECO:0000256" key="5">
    <source>
        <dbReference type="ARBA" id="ARBA00022801"/>
    </source>
</evidence>
<dbReference type="InterPro" id="IPR006179">
    <property type="entry name" value="5_nucleotidase/apyrase"/>
</dbReference>
<dbReference type="Gene3D" id="3.60.21.10">
    <property type="match status" value="1"/>
</dbReference>
<feature type="domain" description="5'-Nucleotidase C-terminal" evidence="8">
    <location>
        <begin position="309"/>
        <end position="475"/>
    </location>
</feature>
<dbReference type="CDD" id="cd07409">
    <property type="entry name" value="MPP_CD73_N"/>
    <property type="match status" value="1"/>
</dbReference>
<dbReference type="InterPro" id="IPR006146">
    <property type="entry name" value="5'-Nucleotdase_CS"/>
</dbReference>
<dbReference type="PRINTS" id="PR01607">
    <property type="entry name" value="APYRASEFAMLY"/>
</dbReference>
<dbReference type="GO" id="GO:0000166">
    <property type="term" value="F:nucleotide binding"/>
    <property type="evidence" value="ECO:0007669"/>
    <property type="project" value="UniProtKB-KW"/>
</dbReference>
<dbReference type="Proteomes" id="UP000193411">
    <property type="component" value="Unassembled WGS sequence"/>
</dbReference>
<dbReference type="GO" id="GO:0046872">
    <property type="term" value="F:metal ion binding"/>
    <property type="evidence" value="ECO:0007669"/>
    <property type="project" value="UniProtKB-KW"/>
</dbReference>
<dbReference type="Gene3D" id="3.90.780.10">
    <property type="entry name" value="5'-Nucleotidase, C-terminal domain"/>
    <property type="match status" value="1"/>
</dbReference>
<reference evidence="9 10" key="1">
    <citation type="submission" date="2016-07" db="EMBL/GenBank/DDBJ databases">
        <title>Pervasive Adenine N6-methylation of Active Genes in Fungi.</title>
        <authorList>
            <consortium name="DOE Joint Genome Institute"/>
            <person name="Mondo S.J."/>
            <person name="Dannebaum R.O."/>
            <person name="Kuo R.C."/>
            <person name="Labutti K."/>
            <person name="Haridas S."/>
            <person name="Kuo A."/>
            <person name="Salamov A."/>
            <person name="Ahrendt S.R."/>
            <person name="Lipzen A."/>
            <person name="Sullivan W."/>
            <person name="Andreopoulos W.B."/>
            <person name="Clum A."/>
            <person name="Lindquist E."/>
            <person name="Daum C."/>
            <person name="Ramamoorthy G.K."/>
            <person name="Gryganskyi A."/>
            <person name="Culley D."/>
            <person name="Magnuson J.K."/>
            <person name="James T.Y."/>
            <person name="O'Malley M.A."/>
            <person name="Stajich J.E."/>
            <person name="Spatafora J.W."/>
            <person name="Visel A."/>
            <person name="Grigoriev I.V."/>
        </authorList>
    </citation>
    <scope>NUCLEOTIDE SEQUENCE [LARGE SCALE GENOMIC DNA]</scope>
    <source>
        <strain evidence="9 10">PL171</strain>
    </source>
</reference>
<feature type="domain" description="Calcineurin-like phosphoesterase" evidence="7">
    <location>
        <begin position="1"/>
        <end position="219"/>
    </location>
</feature>
<proteinExistence type="inferred from homology"/>
<dbReference type="InterPro" id="IPR036907">
    <property type="entry name" value="5'-Nucleotdase_C_sf"/>
</dbReference>
<dbReference type="InterPro" id="IPR004843">
    <property type="entry name" value="Calcineurin-like_PHP"/>
</dbReference>
<evidence type="ECO:0000256" key="2">
    <source>
        <dbReference type="ARBA" id="ARBA00022723"/>
    </source>
</evidence>
<keyword evidence="3" id="KW-0732">Signal</keyword>
<evidence type="ECO:0000259" key="8">
    <source>
        <dbReference type="Pfam" id="PF02872"/>
    </source>
</evidence>
<dbReference type="GO" id="GO:0009166">
    <property type="term" value="P:nucleotide catabolic process"/>
    <property type="evidence" value="ECO:0007669"/>
    <property type="project" value="InterPro"/>
</dbReference>
<dbReference type="EMBL" id="MCFL01000004">
    <property type="protein sequence ID" value="ORZ39870.1"/>
    <property type="molecule type" value="Genomic_DNA"/>
</dbReference>
<dbReference type="PANTHER" id="PTHR11575">
    <property type="entry name" value="5'-NUCLEOTIDASE-RELATED"/>
    <property type="match status" value="1"/>
</dbReference>
<dbReference type="InterPro" id="IPR029052">
    <property type="entry name" value="Metallo-depent_PP-like"/>
</dbReference>
<protein>
    <submittedName>
        <fullName evidence="9">Metallo-dependent phosphatase-like protein</fullName>
    </submittedName>
</protein>
<keyword evidence="5 6" id="KW-0378">Hydrolase</keyword>
<evidence type="ECO:0000259" key="7">
    <source>
        <dbReference type="Pfam" id="PF00149"/>
    </source>
</evidence>
<dbReference type="OrthoDB" id="10252235at2759"/>
<name>A0A1Y2HZ67_9FUNG</name>
<dbReference type="GO" id="GO:0016788">
    <property type="term" value="F:hydrolase activity, acting on ester bonds"/>
    <property type="evidence" value="ECO:0007669"/>
    <property type="project" value="InterPro"/>
</dbReference>
<dbReference type="Pfam" id="PF02872">
    <property type="entry name" value="5_nucleotid_C"/>
    <property type="match status" value="1"/>
</dbReference>
<comment type="similarity">
    <text evidence="1 6">Belongs to the 5'-nucleotidase family.</text>
</comment>
<keyword evidence="2" id="KW-0479">Metal-binding</keyword>
<organism evidence="9 10">
    <name type="scientific">Catenaria anguillulae PL171</name>
    <dbReference type="NCBI Taxonomy" id="765915"/>
    <lineage>
        <taxon>Eukaryota</taxon>
        <taxon>Fungi</taxon>
        <taxon>Fungi incertae sedis</taxon>
        <taxon>Blastocladiomycota</taxon>
        <taxon>Blastocladiomycetes</taxon>
        <taxon>Blastocladiales</taxon>
        <taxon>Catenariaceae</taxon>
        <taxon>Catenaria</taxon>
    </lineage>
</organism>
<dbReference type="SUPFAM" id="SSF56300">
    <property type="entry name" value="Metallo-dependent phosphatases"/>
    <property type="match status" value="1"/>
</dbReference>
<dbReference type="Pfam" id="PF00149">
    <property type="entry name" value="Metallophos"/>
    <property type="match status" value="1"/>
</dbReference>
<evidence type="ECO:0000256" key="1">
    <source>
        <dbReference type="ARBA" id="ARBA00006654"/>
    </source>
</evidence>
<dbReference type="PANTHER" id="PTHR11575:SF24">
    <property type="entry name" value="5'-NUCLEOTIDASE"/>
    <property type="match status" value="1"/>
</dbReference>
<dbReference type="PROSITE" id="PS00785">
    <property type="entry name" value="5_NUCLEOTIDASE_1"/>
    <property type="match status" value="1"/>
</dbReference>
<keyword evidence="10" id="KW-1185">Reference proteome</keyword>
<accession>A0A1Y2HZ67</accession>
<sequence length="520" mass="55861">MTLVHTNDIHSRLDEFSSSGLDCTEKNRAEGKCFGGIARIKTLVDSIREKDPNVYLVDAGDQFQGTMFYNYYKGNSTIEFMNLVKYDAFAIGNHEFDDGPAHLAKFIAKLTTPALSSNMNTTLDANLNGLVAPYIVLTKFNVRIGVVGYITKATPSLAQTGKQLTFEDPIVSVQRAVDELHKLGIKRIIAVSHNGYEDDKLVAANTQGVSVIVGGHSHSLLLKNTTAPGVAGPYPTEVKAKDGQSVYIVQAKSLGEYVGKLSLTWSANDKLTAINGDPIQLTMKIPQHPATHALVQEWRKPFDAIARTVIGTTSTALTRETCSTTGCALGYWVANLLRASVATPAPEVAATIGMTNTGGLRADIPAGDVTIGGILAVLPFVNMATTVRMSGKQIGEMLEGLALLQNSDAIRPDGKKVTGYAQFAGLRAKLDKEKPKWQRVSGVEVEVAKGKWVEVAADKLYDVATVDYLSQGGGDSIVPAELVKQRDTGALLSDLAIEAVKKDKEIKVAVEDYVPGVHFV</sequence>
<dbReference type="STRING" id="765915.A0A1Y2HZ67"/>
<dbReference type="InterPro" id="IPR008334">
    <property type="entry name" value="5'-Nucleotdase_C"/>
</dbReference>
<dbReference type="SUPFAM" id="SSF55816">
    <property type="entry name" value="5'-nucleotidase (syn. UDP-sugar hydrolase), C-terminal domain"/>
    <property type="match status" value="1"/>
</dbReference>
<dbReference type="FunFam" id="3.60.21.10:FF:000020">
    <property type="entry name" value="NT5E isoform 4"/>
    <property type="match status" value="1"/>
</dbReference>
<evidence type="ECO:0000256" key="3">
    <source>
        <dbReference type="ARBA" id="ARBA00022729"/>
    </source>
</evidence>
<dbReference type="AlphaFoldDB" id="A0A1Y2HZ67"/>
<dbReference type="PROSITE" id="PS00786">
    <property type="entry name" value="5_NUCLEOTIDASE_2"/>
    <property type="match status" value="1"/>
</dbReference>
<evidence type="ECO:0000313" key="10">
    <source>
        <dbReference type="Proteomes" id="UP000193411"/>
    </source>
</evidence>